<dbReference type="OrthoDB" id="9790239at2"/>
<evidence type="ECO:0000313" key="2">
    <source>
        <dbReference type="EMBL" id="SFJ10141.1"/>
    </source>
</evidence>
<keyword evidence="3" id="KW-1185">Reference proteome</keyword>
<dbReference type="SUPFAM" id="SSF47781">
    <property type="entry name" value="RuvA domain 2-like"/>
    <property type="match status" value="1"/>
</dbReference>
<reference evidence="2 3" key="1">
    <citation type="submission" date="2016-10" db="EMBL/GenBank/DDBJ databases">
        <authorList>
            <person name="de Groot N.N."/>
        </authorList>
    </citation>
    <scope>NUCLEOTIDE SEQUENCE [LARGE SCALE GENOMIC DNA]</scope>
    <source>
        <strain evidence="2 3">DSM 44778</strain>
    </source>
</reference>
<dbReference type="Proteomes" id="UP000199545">
    <property type="component" value="Unassembled WGS sequence"/>
</dbReference>
<name>A0A1I3NLM1_9BACL</name>
<dbReference type="RefSeq" id="WP_093228971.1">
    <property type="nucleotide sequence ID" value="NZ_FORR01000004.1"/>
</dbReference>
<dbReference type="InterPro" id="IPR003583">
    <property type="entry name" value="Hlx-hairpin-Hlx_DNA-bd_motif"/>
</dbReference>
<evidence type="ECO:0000259" key="1">
    <source>
        <dbReference type="SMART" id="SM00278"/>
    </source>
</evidence>
<dbReference type="GO" id="GO:0003677">
    <property type="term" value="F:DNA binding"/>
    <property type="evidence" value="ECO:0007669"/>
    <property type="project" value="InterPro"/>
</dbReference>
<dbReference type="Pfam" id="PF12836">
    <property type="entry name" value="HHH_3"/>
    <property type="match status" value="1"/>
</dbReference>
<dbReference type="Gene3D" id="1.10.150.310">
    <property type="entry name" value="Tex RuvX-like domain-like"/>
    <property type="match status" value="1"/>
</dbReference>
<dbReference type="InterPro" id="IPR051675">
    <property type="entry name" value="Endo/Exo/Phosphatase_dom_1"/>
</dbReference>
<dbReference type="NCBIfam" id="TIGR00426">
    <property type="entry name" value="competence protein ComEA helix-hairpin-helix repeat region"/>
    <property type="match status" value="1"/>
</dbReference>
<sequence length="208" mass="22674">MISFDWTPREKKLLIALVIVSVVAIGTLVFADNSDSKTKEKTLQPYSPLVTEKKESREAKSKTEKLVVDLKGAVQKPGIYEMQAPARVYQVVEKAGGANEQADLSQVNLAQMLTDGMVIYIPRKGEMVPVVGQASNGANESGTKSGKININTATIQDLEKLDGLGPSKAEAIVKYREEHGAFRSIDDLTKVPGIGEKTLQKFRDQITV</sequence>
<dbReference type="Pfam" id="PF10531">
    <property type="entry name" value="SLBB"/>
    <property type="match status" value="1"/>
</dbReference>
<proteinExistence type="predicted"/>
<dbReference type="GO" id="GO:0015627">
    <property type="term" value="C:type II protein secretion system complex"/>
    <property type="evidence" value="ECO:0007669"/>
    <property type="project" value="TreeGrafter"/>
</dbReference>
<protein>
    <submittedName>
        <fullName evidence="2">Competence protein ComEA</fullName>
    </submittedName>
</protein>
<dbReference type="PANTHER" id="PTHR21180">
    <property type="entry name" value="ENDONUCLEASE/EXONUCLEASE/PHOSPHATASE FAMILY DOMAIN-CONTAINING PROTEIN 1"/>
    <property type="match status" value="1"/>
</dbReference>
<dbReference type="STRING" id="46223.SAMN05421852_104193"/>
<dbReference type="SMART" id="SM00278">
    <property type="entry name" value="HhH1"/>
    <property type="match status" value="2"/>
</dbReference>
<evidence type="ECO:0000313" key="3">
    <source>
        <dbReference type="Proteomes" id="UP000199545"/>
    </source>
</evidence>
<dbReference type="InterPro" id="IPR010994">
    <property type="entry name" value="RuvA_2-like"/>
</dbReference>
<accession>A0A1I3NLM1</accession>
<feature type="domain" description="Helix-hairpin-helix DNA-binding motif class 1" evidence="1">
    <location>
        <begin position="156"/>
        <end position="175"/>
    </location>
</feature>
<dbReference type="EMBL" id="FORR01000004">
    <property type="protein sequence ID" value="SFJ10141.1"/>
    <property type="molecule type" value="Genomic_DNA"/>
</dbReference>
<dbReference type="InterPro" id="IPR004509">
    <property type="entry name" value="Competence_ComEA_HhH"/>
</dbReference>
<dbReference type="AlphaFoldDB" id="A0A1I3NLM1"/>
<organism evidence="2 3">
    <name type="scientific">Thermoflavimicrobium dichotomicum</name>
    <dbReference type="NCBI Taxonomy" id="46223"/>
    <lineage>
        <taxon>Bacteria</taxon>
        <taxon>Bacillati</taxon>
        <taxon>Bacillota</taxon>
        <taxon>Bacilli</taxon>
        <taxon>Bacillales</taxon>
        <taxon>Thermoactinomycetaceae</taxon>
        <taxon>Thermoflavimicrobium</taxon>
    </lineage>
</organism>
<dbReference type="GO" id="GO:0015628">
    <property type="term" value="P:protein secretion by the type II secretion system"/>
    <property type="evidence" value="ECO:0007669"/>
    <property type="project" value="TreeGrafter"/>
</dbReference>
<dbReference type="GO" id="GO:0006281">
    <property type="term" value="P:DNA repair"/>
    <property type="evidence" value="ECO:0007669"/>
    <property type="project" value="InterPro"/>
</dbReference>
<feature type="domain" description="Helix-hairpin-helix DNA-binding motif class 1" evidence="1">
    <location>
        <begin position="186"/>
        <end position="205"/>
    </location>
</feature>
<dbReference type="Gene3D" id="3.10.560.10">
    <property type="entry name" value="Outer membrane lipoprotein wza domain like"/>
    <property type="match status" value="1"/>
</dbReference>
<dbReference type="PANTHER" id="PTHR21180:SF32">
    <property type="entry name" value="ENDONUCLEASE_EXONUCLEASE_PHOSPHATASE FAMILY DOMAIN-CONTAINING PROTEIN 1"/>
    <property type="match status" value="1"/>
</dbReference>
<gene>
    <name evidence="2" type="ORF">SAMN05421852_104193</name>
</gene>
<dbReference type="InterPro" id="IPR019554">
    <property type="entry name" value="Soluble_ligand-bd"/>
</dbReference>